<dbReference type="GO" id="GO:0005524">
    <property type="term" value="F:ATP binding"/>
    <property type="evidence" value="ECO:0007669"/>
    <property type="project" value="UniProtKB-UniRule"/>
</dbReference>
<dbReference type="SUPFAM" id="SSF50249">
    <property type="entry name" value="Nucleic acid-binding proteins"/>
    <property type="match status" value="1"/>
</dbReference>
<dbReference type="InterPro" id="IPR002313">
    <property type="entry name" value="Lys-tRNA-ligase_II"/>
</dbReference>
<dbReference type="InterPro" id="IPR004364">
    <property type="entry name" value="Aa-tRNA-synt_II"/>
</dbReference>
<dbReference type="GO" id="GO:0000049">
    <property type="term" value="F:tRNA binding"/>
    <property type="evidence" value="ECO:0007669"/>
    <property type="project" value="TreeGrafter"/>
</dbReference>
<dbReference type="InterPro" id="IPR006195">
    <property type="entry name" value="aa-tRNA-synth_II"/>
</dbReference>
<dbReference type="Gene3D" id="2.40.50.140">
    <property type="entry name" value="Nucleic acid-binding proteins"/>
    <property type="match status" value="1"/>
</dbReference>
<keyword evidence="8 13" id="KW-0067">ATP-binding</keyword>
<dbReference type="InterPro" id="IPR004365">
    <property type="entry name" value="NA-bd_OB_tRNA"/>
</dbReference>
<dbReference type="InterPro" id="IPR045864">
    <property type="entry name" value="aa-tRNA-synth_II/BPL/LPL"/>
</dbReference>
<dbReference type="AlphaFoldDB" id="A0A2J8BAW6"/>
<protein>
    <recommendedName>
        <fullName evidence="13">Lysine--tRNA ligase</fullName>
        <ecNumber evidence="13">6.1.1.6</ecNumber>
    </recommendedName>
    <alternativeName>
        <fullName evidence="13">Lysyl-tRNA synthetase</fullName>
        <shortName evidence="13">LysRS</shortName>
    </alternativeName>
</protein>
<evidence type="ECO:0000256" key="8">
    <source>
        <dbReference type="ARBA" id="ARBA00022840"/>
    </source>
</evidence>
<dbReference type="Pfam" id="PF00152">
    <property type="entry name" value="tRNA-synt_2"/>
    <property type="match status" value="1"/>
</dbReference>
<evidence type="ECO:0000313" key="16">
    <source>
        <dbReference type="EMBL" id="PNH21907.1"/>
    </source>
</evidence>
<comment type="similarity">
    <text evidence="2 13">Belongs to the class-II aminoacyl-tRNA synthetase family.</text>
</comment>
<accession>A0A2J8BAW6</accession>
<evidence type="ECO:0000256" key="9">
    <source>
        <dbReference type="ARBA" id="ARBA00022842"/>
    </source>
</evidence>
<feature type="domain" description="Aminoacyl-transfer RNA synthetases class-II family profile" evidence="15">
    <location>
        <begin position="184"/>
        <end position="499"/>
    </location>
</feature>
<evidence type="ECO:0000256" key="5">
    <source>
        <dbReference type="ARBA" id="ARBA00022598"/>
    </source>
</evidence>
<dbReference type="Proteomes" id="UP000242958">
    <property type="component" value="Unassembled WGS sequence"/>
</dbReference>
<feature type="binding site" evidence="13">
    <location>
        <position position="418"/>
    </location>
    <ligand>
        <name>Mg(2+)</name>
        <dbReference type="ChEBI" id="CHEBI:18420"/>
        <label>2</label>
    </ligand>
</feature>
<dbReference type="GO" id="GO:0016740">
    <property type="term" value="F:transferase activity"/>
    <property type="evidence" value="ECO:0007669"/>
    <property type="project" value="UniProtKB-ARBA"/>
</dbReference>
<dbReference type="EC" id="6.1.1.6" evidence="13"/>
<sequence>MADTKQTEQTTQDIEKVNDQMQVRRDKMQQFIDAGMYPFGEKYEWDHHTQDVKQAAEALEKEETPVRVAGRLMALRRHGKTAFCVLRDISGEIQLYFRKDILGEASYDLFKLLDIGDIIGVEGTVFTTHTGETTIRVLGWTLLSKALRPLPEKFHGLTDKETRYRQRYVDLIVNPEVKDTFIKRAKIIKGIRHYLEEKQFLEVETPMLHTIAGGAAARPFKTYHNALDMEMYLRIAPELHLKRLIVGGLERVYELNRCFRNEGIDTRHNPEFTTVELYQAYGDLEDVIAITENLVAELARSLYGTTKITYMDTEIDLTPSWNRMTMVEAIAHYTGEDFTGVTDVTAARAIADKLHVPYTDFDGVGKIINACFEEYVEEKLIQPTIITGHPLEISPLTKQQRDNPLFTYRFEAFVYGRELANGFSELNDPLDQRNRFLAQMEERERGDDEAHQMDEDYCRALEYGLPPTGGLGIGIDRLVMLLTNSASIRDVLLFPTMKPTER</sequence>
<dbReference type="GO" id="GO:0004824">
    <property type="term" value="F:lysine-tRNA ligase activity"/>
    <property type="evidence" value="ECO:0007669"/>
    <property type="project" value="UniProtKB-UniRule"/>
</dbReference>
<reference evidence="16 17" key="1">
    <citation type="submission" date="2017-05" db="EMBL/GenBank/DDBJ databases">
        <authorList>
            <person name="Song R."/>
            <person name="Chenine A.L."/>
            <person name="Ruprecht R.M."/>
        </authorList>
    </citation>
    <scope>NUCLEOTIDE SEQUENCE [LARGE SCALE GENOMIC DNA]</scope>
    <source>
        <strain evidence="16 17">KA00229</strain>
    </source>
</reference>
<proteinExistence type="inferred from homology"/>
<dbReference type="PRINTS" id="PR00982">
    <property type="entry name" value="TRNASYNTHLYS"/>
</dbReference>
<evidence type="ECO:0000256" key="7">
    <source>
        <dbReference type="ARBA" id="ARBA00022741"/>
    </source>
</evidence>
<keyword evidence="6 13" id="KW-0479">Metal-binding</keyword>
<dbReference type="InterPro" id="IPR018149">
    <property type="entry name" value="Lys-tRNA-synth_II_C"/>
</dbReference>
<dbReference type="CDD" id="cd04322">
    <property type="entry name" value="LysRS_N"/>
    <property type="match status" value="1"/>
</dbReference>
<evidence type="ECO:0000256" key="13">
    <source>
        <dbReference type="HAMAP-Rule" id="MF_00252"/>
    </source>
</evidence>
<keyword evidence="4 13" id="KW-0963">Cytoplasm</keyword>
<dbReference type="FunFam" id="2.40.50.140:FF:000024">
    <property type="entry name" value="Lysine--tRNA ligase"/>
    <property type="match status" value="1"/>
</dbReference>
<keyword evidence="7 13" id="KW-0547">Nucleotide-binding</keyword>
<gene>
    <name evidence="13" type="primary">lysS</name>
    <name evidence="16" type="ORF">CAL30_04335</name>
</gene>
<evidence type="ECO:0000256" key="2">
    <source>
        <dbReference type="ARBA" id="ARBA00008226"/>
    </source>
</evidence>
<comment type="subcellular location">
    <subcellularLocation>
        <location evidence="1 13">Cytoplasm</location>
    </subcellularLocation>
</comment>
<comment type="catalytic activity">
    <reaction evidence="12 13 14">
        <text>tRNA(Lys) + L-lysine + ATP = L-lysyl-tRNA(Lys) + AMP + diphosphate</text>
        <dbReference type="Rhea" id="RHEA:20792"/>
        <dbReference type="Rhea" id="RHEA-COMP:9696"/>
        <dbReference type="Rhea" id="RHEA-COMP:9697"/>
        <dbReference type="ChEBI" id="CHEBI:30616"/>
        <dbReference type="ChEBI" id="CHEBI:32551"/>
        <dbReference type="ChEBI" id="CHEBI:33019"/>
        <dbReference type="ChEBI" id="CHEBI:78442"/>
        <dbReference type="ChEBI" id="CHEBI:78529"/>
        <dbReference type="ChEBI" id="CHEBI:456215"/>
        <dbReference type="EC" id="6.1.1.6"/>
    </reaction>
</comment>
<dbReference type="Pfam" id="PF01336">
    <property type="entry name" value="tRNA_anti-codon"/>
    <property type="match status" value="1"/>
</dbReference>
<name>A0A2J8BAW6_9FIRM</name>
<evidence type="ECO:0000256" key="4">
    <source>
        <dbReference type="ARBA" id="ARBA00022490"/>
    </source>
</evidence>
<evidence type="ECO:0000256" key="1">
    <source>
        <dbReference type="ARBA" id="ARBA00004496"/>
    </source>
</evidence>
<evidence type="ECO:0000256" key="3">
    <source>
        <dbReference type="ARBA" id="ARBA00011738"/>
    </source>
</evidence>
<dbReference type="RefSeq" id="WP_102889405.1">
    <property type="nucleotide sequence ID" value="NZ_NFMF01000005.1"/>
</dbReference>
<dbReference type="GO" id="GO:0005829">
    <property type="term" value="C:cytosol"/>
    <property type="evidence" value="ECO:0007669"/>
    <property type="project" value="TreeGrafter"/>
</dbReference>
<dbReference type="FunFam" id="3.30.930.10:FF:000001">
    <property type="entry name" value="Lysine--tRNA ligase"/>
    <property type="match status" value="1"/>
</dbReference>
<dbReference type="PANTHER" id="PTHR42918:SF15">
    <property type="entry name" value="LYSINE--TRNA LIGASE, CHLOROPLASTIC_MITOCHONDRIAL"/>
    <property type="match status" value="1"/>
</dbReference>
<dbReference type="Gene3D" id="3.30.930.10">
    <property type="entry name" value="Bira Bifunctional Protein, Domain 2"/>
    <property type="match status" value="1"/>
</dbReference>
<dbReference type="SUPFAM" id="SSF55681">
    <property type="entry name" value="Class II aaRS and biotin synthetases"/>
    <property type="match status" value="1"/>
</dbReference>
<evidence type="ECO:0000256" key="10">
    <source>
        <dbReference type="ARBA" id="ARBA00022917"/>
    </source>
</evidence>
<dbReference type="InterPro" id="IPR044136">
    <property type="entry name" value="Lys-tRNA-ligase_II_N"/>
</dbReference>
<dbReference type="EMBL" id="NFMF01000005">
    <property type="protein sequence ID" value="PNH21907.1"/>
    <property type="molecule type" value="Genomic_DNA"/>
</dbReference>
<dbReference type="GO" id="GO:0000287">
    <property type="term" value="F:magnesium ion binding"/>
    <property type="evidence" value="ECO:0007669"/>
    <property type="project" value="UniProtKB-UniRule"/>
</dbReference>
<dbReference type="PANTHER" id="PTHR42918">
    <property type="entry name" value="LYSYL-TRNA SYNTHETASE"/>
    <property type="match status" value="1"/>
</dbReference>
<keyword evidence="11 13" id="KW-0030">Aminoacyl-tRNA synthetase</keyword>
<keyword evidence="9 13" id="KW-0460">Magnesium</keyword>
<comment type="caution">
    <text evidence="16">The sequence shown here is derived from an EMBL/GenBank/DDBJ whole genome shotgun (WGS) entry which is preliminary data.</text>
</comment>
<organism evidence="16 17">
    <name type="scientific">Megasphaera hutchinsoni</name>
    <dbReference type="NCBI Taxonomy" id="1588748"/>
    <lineage>
        <taxon>Bacteria</taxon>
        <taxon>Bacillati</taxon>
        <taxon>Bacillota</taxon>
        <taxon>Negativicutes</taxon>
        <taxon>Veillonellales</taxon>
        <taxon>Veillonellaceae</taxon>
        <taxon>Megasphaera</taxon>
    </lineage>
</organism>
<comment type="cofactor">
    <cofactor evidence="13 14">
        <name>Mg(2+)</name>
        <dbReference type="ChEBI" id="CHEBI:18420"/>
    </cofactor>
    <text evidence="13 14">Binds 3 Mg(2+) ions per subunit.</text>
</comment>
<evidence type="ECO:0000256" key="12">
    <source>
        <dbReference type="ARBA" id="ARBA00048573"/>
    </source>
</evidence>
<evidence type="ECO:0000256" key="11">
    <source>
        <dbReference type="ARBA" id="ARBA00023146"/>
    </source>
</evidence>
<dbReference type="PROSITE" id="PS50862">
    <property type="entry name" value="AA_TRNA_LIGASE_II"/>
    <property type="match status" value="1"/>
</dbReference>
<dbReference type="GO" id="GO:0006430">
    <property type="term" value="P:lysyl-tRNA aminoacylation"/>
    <property type="evidence" value="ECO:0007669"/>
    <property type="project" value="UniProtKB-UniRule"/>
</dbReference>
<evidence type="ECO:0000313" key="17">
    <source>
        <dbReference type="Proteomes" id="UP000242958"/>
    </source>
</evidence>
<keyword evidence="10 13" id="KW-0648">Protein biosynthesis</keyword>
<dbReference type="NCBIfam" id="NF001756">
    <property type="entry name" value="PRK00484.1"/>
    <property type="match status" value="1"/>
</dbReference>
<evidence type="ECO:0000256" key="6">
    <source>
        <dbReference type="ARBA" id="ARBA00022723"/>
    </source>
</evidence>
<dbReference type="CDD" id="cd00775">
    <property type="entry name" value="LysRS_core"/>
    <property type="match status" value="1"/>
</dbReference>
<evidence type="ECO:0000256" key="14">
    <source>
        <dbReference type="RuleBase" id="RU000336"/>
    </source>
</evidence>
<dbReference type="InterPro" id="IPR012340">
    <property type="entry name" value="NA-bd_OB-fold"/>
</dbReference>
<feature type="binding site" evidence="13">
    <location>
        <position position="418"/>
    </location>
    <ligand>
        <name>Mg(2+)</name>
        <dbReference type="ChEBI" id="CHEBI:18420"/>
        <label>1</label>
    </ligand>
</feature>
<feature type="binding site" evidence="13">
    <location>
        <position position="411"/>
    </location>
    <ligand>
        <name>Mg(2+)</name>
        <dbReference type="ChEBI" id="CHEBI:18420"/>
        <label>1</label>
    </ligand>
</feature>
<comment type="subunit">
    <text evidence="3 13">Homodimer.</text>
</comment>
<dbReference type="HAMAP" id="MF_00252">
    <property type="entry name" value="Lys_tRNA_synth_class2"/>
    <property type="match status" value="1"/>
</dbReference>
<evidence type="ECO:0000259" key="15">
    <source>
        <dbReference type="PROSITE" id="PS50862"/>
    </source>
</evidence>
<keyword evidence="5 13" id="KW-0436">Ligase</keyword>
<dbReference type="NCBIfam" id="TIGR00499">
    <property type="entry name" value="lysS_bact"/>
    <property type="match status" value="1"/>
</dbReference>
<dbReference type="GO" id="GO:0140096">
    <property type="term" value="F:catalytic activity, acting on a protein"/>
    <property type="evidence" value="ECO:0007669"/>
    <property type="project" value="UniProtKB-ARBA"/>
</dbReference>